<dbReference type="RefSeq" id="WP_131156011.1">
    <property type="nucleotide sequence ID" value="NZ_CP036402.1"/>
</dbReference>
<dbReference type="PANTHER" id="PTHR43646:SF3">
    <property type="entry name" value="SLR1566 PROTEIN"/>
    <property type="match status" value="1"/>
</dbReference>
<feature type="transmembrane region" description="Helical" evidence="2">
    <location>
        <begin position="324"/>
        <end position="342"/>
    </location>
</feature>
<name>A0A411YIC4_9ACTN</name>
<gene>
    <name evidence="4" type="ORF">ER308_16510</name>
</gene>
<dbReference type="Proteomes" id="UP000291469">
    <property type="component" value="Chromosome"/>
</dbReference>
<feature type="transmembrane region" description="Helical" evidence="2">
    <location>
        <begin position="354"/>
        <end position="372"/>
    </location>
</feature>
<keyword evidence="4" id="KW-0808">Transferase</keyword>
<dbReference type="InterPro" id="IPR001173">
    <property type="entry name" value="Glyco_trans_2-like"/>
</dbReference>
<dbReference type="PANTHER" id="PTHR43646">
    <property type="entry name" value="GLYCOSYLTRANSFERASE"/>
    <property type="match status" value="1"/>
</dbReference>
<feature type="transmembrane region" description="Helical" evidence="2">
    <location>
        <begin position="294"/>
        <end position="317"/>
    </location>
</feature>
<feature type="compositionally biased region" description="Pro residues" evidence="1">
    <location>
        <begin position="34"/>
        <end position="53"/>
    </location>
</feature>
<keyword evidence="5" id="KW-1185">Reference proteome</keyword>
<dbReference type="EMBL" id="CP036402">
    <property type="protein sequence ID" value="QBI21018.1"/>
    <property type="molecule type" value="Genomic_DNA"/>
</dbReference>
<dbReference type="OrthoDB" id="9806525at2"/>
<protein>
    <submittedName>
        <fullName evidence="4">Glycosyltransferase</fullName>
    </submittedName>
</protein>
<evidence type="ECO:0000313" key="5">
    <source>
        <dbReference type="Proteomes" id="UP000291469"/>
    </source>
</evidence>
<dbReference type="Gene3D" id="3.90.550.10">
    <property type="entry name" value="Spore Coat Polysaccharide Biosynthesis Protein SpsA, Chain A"/>
    <property type="match status" value="1"/>
</dbReference>
<sequence>MSPARTLVGAAAAGAAAVAVHTAINARLLRDPVADPPADPGTPERPPAGPPTAPRVSVLVPARDEAERLGPCVRAILASREVTFELLVLDDDSSDGTAEAARAAGGTDGRLRVLRGRPLPPGWLGKPHACAQLASAARGEVLVFCDADVELAPDGLAATVAAVDSTPLDLVCPYPRQLATGPGPRLVQPLLQWSWLAFLPLRAAERWPRPSLVAANGQLAATTRTAYERAGGHAAVRAAVLEDIELGRAYTRAGLRAGVVDGTRVAWCRMYRSWAELRDGYTKSLWAAFGSPGAAGAVVGALLWLFVLPPAAAAWGLRRGRYDLVWRGLAGYLAGVAGRSVSARRTGGHVVDTAAHPLSIVVLAWLVARSLAGRRAGTLTWRDRPVVADEGSA</sequence>
<keyword evidence="2" id="KW-0472">Membrane</keyword>
<dbReference type="InterPro" id="IPR029044">
    <property type="entry name" value="Nucleotide-diphossugar_trans"/>
</dbReference>
<dbReference type="GO" id="GO:0016740">
    <property type="term" value="F:transferase activity"/>
    <property type="evidence" value="ECO:0007669"/>
    <property type="project" value="UniProtKB-KW"/>
</dbReference>
<feature type="domain" description="Glycosyltransferase 2-like" evidence="3">
    <location>
        <begin position="57"/>
        <end position="174"/>
    </location>
</feature>
<keyword evidence="2" id="KW-0812">Transmembrane</keyword>
<evidence type="ECO:0000256" key="2">
    <source>
        <dbReference type="SAM" id="Phobius"/>
    </source>
</evidence>
<organism evidence="4 5">
    <name type="scientific">Egibacter rhizosphaerae</name>
    <dbReference type="NCBI Taxonomy" id="1670831"/>
    <lineage>
        <taxon>Bacteria</taxon>
        <taxon>Bacillati</taxon>
        <taxon>Actinomycetota</taxon>
        <taxon>Nitriliruptoria</taxon>
        <taxon>Egibacterales</taxon>
        <taxon>Egibacteraceae</taxon>
        <taxon>Egibacter</taxon>
    </lineage>
</organism>
<dbReference type="KEGG" id="erz:ER308_16510"/>
<reference evidence="4 5" key="1">
    <citation type="submission" date="2019-01" db="EMBL/GenBank/DDBJ databases">
        <title>Egibacter rhizosphaerae EGI 80759T.</title>
        <authorList>
            <person name="Chen D.-D."/>
            <person name="Tian Y."/>
            <person name="Jiao J.-Y."/>
            <person name="Zhang X.-T."/>
            <person name="Zhang Y.-G."/>
            <person name="Zhang Y."/>
            <person name="Xiao M."/>
            <person name="Shu W.-S."/>
            <person name="Li W.-J."/>
        </authorList>
    </citation>
    <scope>NUCLEOTIDE SEQUENCE [LARGE SCALE GENOMIC DNA]</scope>
    <source>
        <strain evidence="4 5">EGI 80759</strain>
    </source>
</reference>
<dbReference type="SUPFAM" id="SSF53448">
    <property type="entry name" value="Nucleotide-diphospho-sugar transferases"/>
    <property type="match status" value="1"/>
</dbReference>
<evidence type="ECO:0000313" key="4">
    <source>
        <dbReference type="EMBL" id="QBI21018.1"/>
    </source>
</evidence>
<evidence type="ECO:0000259" key="3">
    <source>
        <dbReference type="Pfam" id="PF00535"/>
    </source>
</evidence>
<accession>A0A411YIC4</accession>
<proteinExistence type="predicted"/>
<keyword evidence="2" id="KW-1133">Transmembrane helix</keyword>
<dbReference type="AlphaFoldDB" id="A0A411YIC4"/>
<feature type="region of interest" description="Disordered" evidence="1">
    <location>
        <begin position="31"/>
        <end position="55"/>
    </location>
</feature>
<evidence type="ECO:0000256" key="1">
    <source>
        <dbReference type="SAM" id="MobiDB-lite"/>
    </source>
</evidence>
<dbReference type="Pfam" id="PF00535">
    <property type="entry name" value="Glycos_transf_2"/>
    <property type="match status" value="1"/>
</dbReference>